<sequence>MKNFASKILLTTVIATSSSSAAVADSMWKEDTLDAWIDGKAETTLLLNSNLNSFDINTYVKDQVVTLTGSVENQTEKALAEELVLSFDDVKSVKNELTVIDNEKDKNKESTQVLTDTKITTIVKTRLLMNTGVSGTDIEVETKENTVVLKGSVTSDTEHDLALSIARNTSDVDKVIDKLEVIQ</sequence>
<name>A0ABV4LGY6_9VIBR</name>
<evidence type="ECO:0000313" key="4">
    <source>
        <dbReference type="Proteomes" id="UP001569177"/>
    </source>
</evidence>
<feature type="signal peptide" evidence="1">
    <location>
        <begin position="1"/>
        <end position="24"/>
    </location>
</feature>
<feature type="chain" id="PRO_5046593818" evidence="1">
    <location>
        <begin position="25"/>
        <end position="183"/>
    </location>
</feature>
<proteinExistence type="predicted"/>
<dbReference type="Pfam" id="PF04972">
    <property type="entry name" value="BON"/>
    <property type="match status" value="2"/>
</dbReference>
<evidence type="ECO:0000259" key="2">
    <source>
        <dbReference type="PROSITE" id="PS50914"/>
    </source>
</evidence>
<dbReference type="InterPro" id="IPR007055">
    <property type="entry name" value="BON_dom"/>
</dbReference>
<dbReference type="InterPro" id="IPR051686">
    <property type="entry name" value="Lipoprotein_DolP"/>
</dbReference>
<reference evidence="3 4" key="1">
    <citation type="submission" date="2024-06" db="EMBL/GenBank/DDBJ databases">
        <authorList>
            <person name="Steensen K."/>
            <person name="Seneca J."/>
            <person name="Bartlau N."/>
            <person name="Yu A.X."/>
            <person name="Polz M.F."/>
        </authorList>
    </citation>
    <scope>NUCLEOTIDE SEQUENCE [LARGE SCALE GENOMIC DNA]</scope>
    <source>
        <strain evidence="3 4">5S240</strain>
    </source>
</reference>
<organism evidence="3 4">
    <name type="scientific">Vibrio kanaloae</name>
    <dbReference type="NCBI Taxonomy" id="170673"/>
    <lineage>
        <taxon>Bacteria</taxon>
        <taxon>Pseudomonadati</taxon>
        <taxon>Pseudomonadota</taxon>
        <taxon>Gammaproteobacteria</taxon>
        <taxon>Vibrionales</taxon>
        <taxon>Vibrionaceae</taxon>
        <taxon>Vibrio</taxon>
    </lineage>
</organism>
<feature type="domain" description="BON" evidence="2">
    <location>
        <begin position="115"/>
        <end position="183"/>
    </location>
</feature>
<evidence type="ECO:0000256" key="1">
    <source>
        <dbReference type="SAM" id="SignalP"/>
    </source>
</evidence>
<dbReference type="Gene3D" id="3.30.1340.30">
    <property type="match status" value="2"/>
</dbReference>
<dbReference type="Proteomes" id="UP001569177">
    <property type="component" value="Unassembled WGS sequence"/>
</dbReference>
<dbReference type="PANTHER" id="PTHR34606">
    <property type="entry name" value="BON DOMAIN-CONTAINING PROTEIN"/>
    <property type="match status" value="1"/>
</dbReference>
<dbReference type="RefSeq" id="WP_017054941.1">
    <property type="nucleotide sequence ID" value="NZ_JBGONX010000011.1"/>
</dbReference>
<keyword evidence="4" id="KW-1185">Reference proteome</keyword>
<evidence type="ECO:0000313" key="3">
    <source>
        <dbReference type="EMBL" id="MEZ8091133.1"/>
    </source>
</evidence>
<protein>
    <submittedName>
        <fullName evidence="3">BON domain-containing protein</fullName>
    </submittedName>
</protein>
<feature type="domain" description="BON" evidence="2">
    <location>
        <begin position="33"/>
        <end position="101"/>
    </location>
</feature>
<dbReference type="PROSITE" id="PS50914">
    <property type="entry name" value="BON"/>
    <property type="match status" value="2"/>
</dbReference>
<gene>
    <name evidence="3" type="ORF">ACED24_13805</name>
</gene>
<dbReference type="InterPro" id="IPR014004">
    <property type="entry name" value="Transpt-assoc_nodulatn_dom_bac"/>
</dbReference>
<keyword evidence="1" id="KW-0732">Signal</keyword>
<dbReference type="EMBL" id="JBGOOJ010000012">
    <property type="protein sequence ID" value="MEZ8091133.1"/>
    <property type="molecule type" value="Genomic_DNA"/>
</dbReference>
<dbReference type="PANTHER" id="PTHR34606:SF15">
    <property type="entry name" value="BON DOMAIN-CONTAINING PROTEIN"/>
    <property type="match status" value="1"/>
</dbReference>
<accession>A0ABV4LGY6</accession>
<comment type="caution">
    <text evidence="3">The sequence shown here is derived from an EMBL/GenBank/DDBJ whole genome shotgun (WGS) entry which is preliminary data.</text>
</comment>
<dbReference type="SMART" id="SM00749">
    <property type="entry name" value="BON"/>
    <property type="match status" value="2"/>
</dbReference>